<dbReference type="Pfam" id="PF08613">
    <property type="entry name" value="Cyclin"/>
    <property type="match status" value="1"/>
</dbReference>
<keyword evidence="1 2" id="KW-0195">Cyclin</keyword>
<proteinExistence type="inferred from homology"/>
<sequence>MNLELDNIKVQNERIQYKQIYEVNGKQIIEDNDLIEIIANILTEIIQQYDKLPIEFISNFHGKSIPNISIKDYLLRIHKCSNCAQESFILALIYIDRLTERHKNFLLNSYNIHRVLITSIMLSIKFYDDRYYNNEYYGKVGGISIQEINQLERDFLQLINFRLHIHPSIFYKYREKLLESQQISE</sequence>
<dbReference type="SUPFAM" id="SSF47954">
    <property type="entry name" value="Cyclin-like"/>
    <property type="match status" value="1"/>
</dbReference>
<dbReference type="InParanoid" id="G0R2Q8"/>
<comment type="similarity">
    <text evidence="2">Belongs to the cyclin family.</text>
</comment>
<dbReference type="PANTHER" id="PTHR15615">
    <property type="match status" value="1"/>
</dbReference>
<dbReference type="Proteomes" id="UP000008983">
    <property type="component" value="Unassembled WGS sequence"/>
</dbReference>
<evidence type="ECO:0000313" key="4">
    <source>
        <dbReference type="EMBL" id="EGR28252.1"/>
    </source>
</evidence>
<organism evidence="4 5">
    <name type="scientific">Ichthyophthirius multifiliis</name>
    <name type="common">White spot disease agent</name>
    <name type="synonym">Ich</name>
    <dbReference type="NCBI Taxonomy" id="5932"/>
    <lineage>
        <taxon>Eukaryota</taxon>
        <taxon>Sar</taxon>
        <taxon>Alveolata</taxon>
        <taxon>Ciliophora</taxon>
        <taxon>Intramacronucleata</taxon>
        <taxon>Oligohymenophorea</taxon>
        <taxon>Hymenostomatida</taxon>
        <taxon>Ophryoglenina</taxon>
        <taxon>Ichthyophthirius</taxon>
    </lineage>
</organism>
<dbReference type="InterPro" id="IPR036915">
    <property type="entry name" value="Cyclin-like_sf"/>
</dbReference>
<dbReference type="SMART" id="SM00385">
    <property type="entry name" value="CYCLIN"/>
    <property type="match status" value="1"/>
</dbReference>
<evidence type="ECO:0000256" key="2">
    <source>
        <dbReference type="PIRNR" id="PIRNR027110"/>
    </source>
</evidence>
<evidence type="ECO:0000313" key="5">
    <source>
        <dbReference type="Proteomes" id="UP000008983"/>
    </source>
</evidence>
<dbReference type="InterPro" id="IPR012389">
    <property type="entry name" value="Cyclin_P/U"/>
</dbReference>
<dbReference type="PANTHER" id="PTHR15615:SF108">
    <property type="entry name" value="PROTEIN CNPPD1"/>
    <property type="match status" value="1"/>
</dbReference>
<dbReference type="GO" id="GO:0019901">
    <property type="term" value="F:protein kinase binding"/>
    <property type="evidence" value="ECO:0007669"/>
    <property type="project" value="UniProtKB-UniRule"/>
</dbReference>
<dbReference type="OrthoDB" id="337735at2759"/>
<protein>
    <recommendedName>
        <fullName evidence="2">Cyclin</fullName>
    </recommendedName>
</protein>
<gene>
    <name evidence="4" type="ORF">IMG5_180520</name>
</gene>
<dbReference type="InterPro" id="IPR013763">
    <property type="entry name" value="Cyclin-like_dom"/>
</dbReference>
<keyword evidence="5" id="KW-1185">Reference proteome</keyword>
<dbReference type="GeneID" id="14904325"/>
<dbReference type="Gene3D" id="1.10.472.10">
    <property type="entry name" value="Cyclin-like"/>
    <property type="match status" value="1"/>
</dbReference>
<dbReference type="OMA" id="QTRYLEC"/>
<name>G0R2Q8_ICHMU</name>
<evidence type="ECO:0000259" key="3">
    <source>
        <dbReference type="SMART" id="SM00385"/>
    </source>
</evidence>
<dbReference type="GO" id="GO:0051301">
    <property type="term" value="P:cell division"/>
    <property type="evidence" value="ECO:0007669"/>
    <property type="project" value="UniProtKB-UniRule"/>
</dbReference>
<evidence type="ECO:0000256" key="1">
    <source>
        <dbReference type="ARBA" id="ARBA00023127"/>
    </source>
</evidence>
<dbReference type="AlphaFoldDB" id="G0R2Q8"/>
<reference evidence="4 5" key="1">
    <citation type="submission" date="2011-07" db="EMBL/GenBank/DDBJ databases">
        <authorList>
            <person name="Coyne R."/>
            <person name="Brami D."/>
            <person name="Johnson J."/>
            <person name="Hostetler J."/>
            <person name="Hannick L."/>
            <person name="Clark T."/>
            <person name="Cassidy-Hanley D."/>
            <person name="Inman J."/>
        </authorList>
    </citation>
    <scope>NUCLEOTIDE SEQUENCE [LARGE SCALE GENOMIC DNA]</scope>
    <source>
        <strain evidence="4 5">G5</strain>
    </source>
</reference>
<dbReference type="PIRSF" id="PIRSF027110">
    <property type="entry name" value="PREG"/>
    <property type="match status" value="1"/>
</dbReference>
<dbReference type="RefSeq" id="XP_004027597.1">
    <property type="nucleotide sequence ID" value="XM_004027548.1"/>
</dbReference>
<accession>G0R2Q8</accession>
<dbReference type="InterPro" id="IPR013922">
    <property type="entry name" value="Cyclin_PHO80-like"/>
</dbReference>
<dbReference type="EMBL" id="GL984278">
    <property type="protein sequence ID" value="EGR28252.1"/>
    <property type="molecule type" value="Genomic_DNA"/>
</dbReference>
<feature type="domain" description="Cyclin-like" evidence="3">
    <location>
        <begin position="72"/>
        <end position="157"/>
    </location>
</feature>
<dbReference type="STRING" id="857967.G0R2Q8"/>
<dbReference type="eggNOG" id="KOG1674">
    <property type="taxonomic scope" value="Eukaryota"/>
</dbReference>